<evidence type="ECO:0000256" key="3">
    <source>
        <dbReference type="ARBA" id="ARBA00022679"/>
    </source>
</evidence>
<gene>
    <name evidence="5" type="ORF">ACFMB1_09935</name>
</gene>
<feature type="domain" description="Glycosyltransferase 2-like" evidence="4">
    <location>
        <begin position="10"/>
        <end position="178"/>
    </location>
</feature>
<keyword evidence="2" id="KW-0328">Glycosyltransferase</keyword>
<dbReference type="RefSeq" id="WP_379878483.1">
    <property type="nucleotide sequence ID" value="NZ_JBHPON010000001.1"/>
</dbReference>
<name>A0ABW1KV99_9PROT</name>
<dbReference type="InterPro" id="IPR029044">
    <property type="entry name" value="Nucleotide-diphossugar_trans"/>
</dbReference>
<evidence type="ECO:0000313" key="5">
    <source>
        <dbReference type="EMBL" id="MFC6035864.1"/>
    </source>
</evidence>
<sequence length="321" mass="36349">MKQYDAPEVSCILPVYNGEGYIAEAVQSVLVQTYENFELIVVDDGSRDGSPAILRSFAEKDPRVKIITKQNGGIVSALNAGLEAARGKYIARMDADDIMFPNRLELQRNFLEAHPDVVMVGGLLHSIDEHGRGIQEPDNHNVGKDPVFMPHNLLIYPPKAPRPLHPLIMLRKKALQEIGGYRDAYRHVEDYDMYLRICKCGKVADLQEMLLYYRIHGDNISVRNLQEQEQNAARADLEAVKKERTASGAQPLKISPRSFQGYVDLRVFRRNVSYGKFRPKHALSALVNILGGAIQTERPVSIRLFLMWGVNVLRSRKVIFR</sequence>
<dbReference type="Proteomes" id="UP001596116">
    <property type="component" value="Unassembled WGS sequence"/>
</dbReference>
<proteinExistence type="inferred from homology"/>
<protein>
    <submittedName>
        <fullName evidence="5">Glycosyltransferase family 2 protein</fullName>
    </submittedName>
</protein>
<evidence type="ECO:0000256" key="2">
    <source>
        <dbReference type="ARBA" id="ARBA00022676"/>
    </source>
</evidence>
<dbReference type="PANTHER" id="PTHR43685:SF5">
    <property type="entry name" value="GLYCOSYLTRANSFERASE EPSE-RELATED"/>
    <property type="match status" value="1"/>
</dbReference>
<keyword evidence="6" id="KW-1185">Reference proteome</keyword>
<dbReference type="InterPro" id="IPR050834">
    <property type="entry name" value="Glycosyltransf_2"/>
</dbReference>
<reference evidence="5 6" key="1">
    <citation type="submission" date="2024-09" db="EMBL/GenBank/DDBJ databases">
        <authorList>
            <person name="Zhang Z.-H."/>
        </authorList>
    </citation>
    <scope>NUCLEOTIDE SEQUENCE [LARGE SCALE GENOMIC DNA]</scope>
    <source>
        <strain evidence="5 6">HHTR114</strain>
    </source>
</reference>
<dbReference type="Gene3D" id="3.90.550.10">
    <property type="entry name" value="Spore Coat Polysaccharide Biosynthesis Protein SpsA, Chain A"/>
    <property type="match status" value="1"/>
</dbReference>
<dbReference type="SUPFAM" id="SSF53448">
    <property type="entry name" value="Nucleotide-diphospho-sugar transferases"/>
    <property type="match status" value="1"/>
</dbReference>
<keyword evidence="3" id="KW-0808">Transferase</keyword>
<dbReference type="EMBL" id="JBHPON010000001">
    <property type="protein sequence ID" value="MFC6035864.1"/>
    <property type="molecule type" value="Genomic_DNA"/>
</dbReference>
<evidence type="ECO:0000259" key="4">
    <source>
        <dbReference type="Pfam" id="PF00535"/>
    </source>
</evidence>
<dbReference type="Pfam" id="PF00535">
    <property type="entry name" value="Glycos_transf_2"/>
    <property type="match status" value="1"/>
</dbReference>
<comment type="similarity">
    <text evidence="1">Belongs to the glycosyltransferase 2 family.</text>
</comment>
<evidence type="ECO:0000256" key="1">
    <source>
        <dbReference type="ARBA" id="ARBA00006739"/>
    </source>
</evidence>
<dbReference type="InterPro" id="IPR001173">
    <property type="entry name" value="Glyco_trans_2-like"/>
</dbReference>
<accession>A0ABW1KV99</accession>
<organism evidence="5 6">
    <name type="scientific">Hyphococcus aureus</name>
    <dbReference type="NCBI Taxonomy" id="2666033"/>
    <lineage>
        <taxon>Bacteria</taxon>
        <taxon>Pseudomonadati</taxon>
        <taxon>Pseudomonadota</taxon>
        <taxon>Alphaproteobacteria</taxon>
        <taxon>Parvularculales</taxon>
        <taxon>Parvularculaceae</taxon>
        <taxon>Hyphococcus</taxon>
    </lineage>
</organism>
<evidence type="ECO:0000313" key="6">
    <source>
        <dbReference type="Proteomes" id="UP001596116"/>
    </source>
</evidence>
<dbReference type="PANTHER" id="PTHR43685">
    <property type="entry name" value="GLYCOSYLTRANSFERASE"/>
    <property type="match status" value="1"/>
</dbReference>
<comment type="caution">
    <text evidence="5">The sequence shown here is derived from an EMBL/GenBank/DDBJ whole genome shotgun (WGS) entry which is preliminary data.</text>
</comment>